<protein>
    <submittedName>
        <fullName evidence="2">Uncharacterized protein</fullName>
    </submittedName>
</protein>
<evidence type="ECO:0000256" key="1">
    <source>
        <dbReference type="SAM" id="MobiDB-lite"/>
    </source>
</evidence>
<evidence type="ECO:0000313" key="3">
    <source>
        <dbReference type="Proteomes" id="UP000664628"/>
    </source>
</evidence>
<feature type="region of interest" description="Disordered" evidence="1">
    <location>
        <begin position="1"/>
        <end position="27"/>
    </location>
</feature>
<accession>A0ABS3JLR5</accession>
<organism evidence="2 3">
    <name type="scientific">Fibrella forsythiae</name>
    <dbReference type="NCBI Taxonomy" id="2817061"/>
    <lineage>
        <taxon>Bacteria</taxon>
        <taxon>Pseudomonadati</taxon>
        <taxon>Bacteroidota</taxon>
        <taxon>Cytophagia</taxon>
        <taxon>Cytophagales</taxon>
        <taxon>Spirosomataceae</taxon>
        <taxon>Fibrella</taxon>
    </lineage>
</organism>
<gene>
    <name evidence="2" type="ORF">J2I46_14725</name>
</gene>
<dbReference type="RefSeq" id="WP_207329808.1">
    <property type="nucleotide sequence ID" value="NZ_JAFMYW010000004.1"/>
</dbReference>
<comment type="caution">
    <text evidence="2">The sequence shown here is derived from an EMBL/GenBank/DDBJ whole genome shotgun (WGS) entry which is preliminary data.</text>
</comment>
<name>A0ABS3JLR5_9BACT</name>
<sequence length="110" mass="11911">MNNEDDDLDLNIPDQQSGDMPGNDVNSESAIYADLGIDGQPDNMNPGNEEASDTILYTDNAVATDMTDMVSEKASYDSDLPADLYNDLDNVDEAKMQAEVDQLSDEEGNA</sequence>
<dbReference type="Proteomes" id="UP000664628">
    <property type="component" value="Unassembled WGS sequence"/>
</dbReference>
<keyword evidence="3" id="KW-1185">Reference proteome</keyword>
<proteinExistence type="predicted"/>
<evidence type="ECO:0000313" key="2">
    <source>
        <dbReference type="EMBL" id="MBO0949847.1"/>
    </source>
</evidence>
<reference evidence="2 3" key="1">
    <citation type="submission" date="2021-03" db="EMBL/GenBank/DDBJ databases">
        <title>Fibrella sp. HMF5405 genome sequencing and assembly.</title>
        <authorList>
            <person name="Kang H."/>
            <person name="Kim H."/>
            <person name="Bae S."/>
            <person name="Joh K."/>
        </authorList>
    </citation>
    <scope>NUCLEOTIDE SEQUENCE [LARGE SCALE GENOMIC DNA]</scope>
    <source>
        <strain evidence="2 3">HMF5405</strain>
    </source>
</reference>
<feature type="compositionally biased region" description="Polar residues" evidence="1">
    <location>
        <begin position="13"/>
        <end position="27"/>
    </location>
</feature>
<dbReference type="EMBL" id="JAFMYW010000004">
    <property type="protein sequence ID" value="MBO0949847.1"/>
    <property type="molecule type" value="Genomic_DNA"/>
</dbReference>